<proteinExistence type="predicted"/>
<dbReference type="InterPro" id="IPR046349">
    <property type="entry name" value="C1-like_sf"/>
</dbReference>
<dbReference type="Proteomes" id="UP000027120">
    <property type="component" value="Unassembled WGS sequence"/>
</dbReference>
<name>A0A067EXV8_CITSI</name>
<sequence>YCCELCDYQICVGCASMLIKYHRDQPHVEHFIHRHPLTLLKLDDIMNCKMCLKGIDDGQGCGCAPCNQASISPAPSYKIISGGDGYGCDKCRFDLHPECTSLKPNIKQKSHPHLLIHVDNLSYQSNCEACGSGIRGVPFIRCVQCRLDFHIQCGPDPIPPTALKDNDECKSDESQEGIENFSHEHPLITSEVADFSCKFCYKNINGRCYGCAVGCEFYIHISCGEFPQEIPHDQFRPPYFFKLLAVEKPTYQCRACCIEIQGFRYRCDVCDFDLHPECTSMKATIEYECHDHILTLIENETYDGECEA</sequence>
<dbReference type="STRING" id="2711.A0A067EXV8"/>
<evidence type="ECO:0000256" key="1">
    <source>
        <dbReference type="ARBA" id="ARBA00022737"/>
    </source>
</evidence>
<reference evidence="3 4" key="1">
    <citation type="submission" date="2014-04" db="EMBL/GenBank/DDBJ databases">
        <authorList>
            <consortium name="International Citrus Genome Consortium"/>
            <person name="Gmitter F."/>
            <person name="Chen C."/>
            <person name="Farmerie W."/>
            <person name="Harkins T."/>
            <person name="Desany B."/>
            <person name="Mohiuddin M."/>
            <person name="Kodira C."/>
            <person name="Borodovsky M."/>
            <person name="Lomsadze A."/>
            <person name="Burns P."/>
            <person name="Jenkins J."/>
            <person name="Prochnik S."/>
            <person name="Shu S."/>
            <person name="Chapman J."/>
            <person name="Pitluck S."/>
            <person name="Schmutz J."/>
            <person name="Rokhsar D."/>
        </authorList>
    </citation>
    <scope>NUCLEOTIDE SEQUENCE</scope>
</reference>
<dbReference type="PANTHER" id="PTHR46288">
    <property type="entry name" value="PHORBOL-ESTER/DAG-TYPE DOMAIN-CONTAINING PROTEIN"/>
    <property type="match status" value="1"/>
</dbReference>
<gene>
    <name evidence="3" type="ORF">CISIN_1g038214mg</name>
</gene>
<keyword evidence="1" id="KW-0677">Repeat</keyword>
<evidence type="ECO:0000313" key="4">
    <source>
        <dbReference type="Proteomes" id="UP000027120"/>
    </source>
</evidence>
<dbReference type="AlphaFoldDB" id="A0A067EXV8"/>
<feature type="non-terminal residue" evidence="3">
    <location>
        <position position="1"/>
    </location>
</feature>
<keyword evidence="4" id="KW-1185">Reference proteome</keyword>
<feature type="domain" description="DC1" evidence="2">
    <location>
        <begin position="247"/>
        <end position="278"/>
    </location>
</feature>
<accession>A0A067EXV8</accession>
<dbReference type="Pfam" id="PF03107">
    <property type="entry name" value="C1_2"/>
    <property type="match status" value="2"/>
</dbReference>
<evidence type="ECO:0000313" key="3">
    <source>
        <dbReference type="EMBL" id="KDO59943.1"/>
    </source>
</evidence>
<organism evidence="3 4">
    <name type="scientific">Citrus sinensis</name>
    <name type="common">Sweet orange</name>
    <name type="synonym">Citrus aurantium var. sinensis</name>
    <dbReference type="NCBI Taxonomy" id="2711"/>
    <lineage>
        <taxon>Eukaryota</taxon>
        <taxon>Viridiplantae</taxon>
        <taxon>Streptophyta</taxon>
        <taxon>Embryophyta</taxon>
        <taxon>Tracheophyta</taxon>
        <taxon>Spermatophyta</taxon>
        <taxon>Magnoliopsida</taxon>
        <taxon>eudicotyledons</taxon>
        <taxon>Gunneridae</taxon>
        <taxon>Pentapetalae</taxon>
        <taxon>rosids</taxon>
        <taxon>malvids</taxon>
        <taxon>Sapindales</taxon>
        <taxon>Rutaceae</taxon>
        <taxon>Aurantioideae</taxon>
        <taxon>Citrus</taxon>
    </lineage>
</organism>
<dbReference type="EMBL" id="KK784935">
    <property type="protein sequence ID" value="KDO59943.1"/>
    <property type="molecule type" value="Genomic_DNA"/>
</dbReference>
<dbReference type="SUPFAM" id="SSF57889">
    <property type="entry name" value="Cysteine-rich domain"/>
    <property type="match status" value="4"/>
</dbReference>
<dbReference type="InterPro" id="IPR004146">
    <property type="entry name" value="DC1"/>
</dbReference>
<feature type="domain" description="DC1" evidence="2">
    <location>
        <begin position="181"/>
        <end position="223"/>
    </location>
</feature>
<dbReference type="PaxDb" id="2711-XP_006493875.1"/>
<protein>
    <recommendedName>
        <fullName evidence="2">DC1 domain-containing protein</fullName>
    </recommendedName>
</protein>
<evidence type="ECO:0000259" key="2">
    <source>
        <dbReference type="Pfam" id="PF03107"/>
    </source>
</evidence>
<dbReference type="PANTHER" id="PTHR46288:SF70">
    <property type="entry name" value="CYSTEINE_HISTIDINE-RICH C1 DOMAIN FAMILY PROTEIN"/>
    <property type="match status" value="1"/>
</dbReference>